<sequence>MDSKEGTDTNNASSSHGMSANHHVWQDSSSPAGHRQHVLPQEYGQQTLGATAQISSPLHQVQLNTGFSTACQTHGATSWSSPPPYESLDQGHSVPRHHVTAPRNAHNMPSPLSAQEIHPLYSGTQGGNLGSPYETRDRHEHEEGETNKEERTLEVRGFNCATSEETICMFFESEKRSGGGEIESCYVNRDDMVITLVFKTKKVAERVLKRQDLTLAGATLEISKPVPKTGNVLECNTVMVIGVKPEMSDETLEMFFEQEKRSGGGLIKEMRREFEKNRIFIVFDDVTVASRVVDRGTFTLEGRELKAVWRENEEDSTGIETTQVSATIEVHGIRAETSDETIEMFFENMKRSGGGDIQRLERNLEKGVVWITFCDPSVASRVLGKRDILFEGAQLQVCMPKPQQKEEPSHIVEVHGVKQETSTDTAEMFFENERKSGGGDIEHIERDATTGVIKITYADSKIAERVLAQENLILEGAQIRVCRPQPDKADDTAGNIMQEDSMVINAIVVHGIHQTTSDDTIELFFENKRKSGGGDIAELERNPLTGDVTITFVDPEVADRVLERGLLKLEGATLTICRLTPPEPVRSVEIRGFHQNTSDDSLEMLFESKKRSGGGEIEDINIDRASGVAVITYKDHEVAARVIQHGESPGTILDGNRLHVEWPCEKSAPSAIGGTRSEDNQVETPKLDTIRVRGFHQESTTESLTLFFENRKRSGGGPVQNITMNEDKTEALITFPDPEVVNRILQKWEQTGLTLDKSSLDIAAVQPPPPVTYDLQKVCFKKVGVNVTTDLLENFIEAKTSYSVENITFGAIPGTVLVALSEPITDFDNFKANCSKKKLEGSNLVVERVPLTTSIQVHKLPQNITEDALENYFENEKKSGGGGVSVVHMASDSASAIVTFDNPEVVDRVLKKKHILNKTHVKVSIYHECLGILPPGHDPSKPYLPLPKPIQLENVEYGLVEFIKGIKRHRSAAEQAFADVSARIQWPQNPASMPSVTCALSQQSPNYREAAETWERNVREVMNKIFKEEFVYKEFSTLQAIWEKTNQALSLLPNPENDNYRLQTEDQTCAIRVMGEAGIANEVIQKITQIQKQLDEQMRRDALVVKEKKTLKPFQLRYLLAIQYKKIAKQMFPDMNISIDQEGRMLHLKGMPDDVNKAMIDVYERINALLHQTFKLPPASILLMETKECREHLVDLFRRESLFAVWVVRNDEVSVHATKQDEITHACQIIKQNIIETPVSIKDGSQGILNTEKWHATVGQQEKLYSGLCKIIPKADNSSVTIVAVKSVSGNVLECVSDFLTFNTVVEEFMKMERGKVTFLVERRLNRLREIEKENAENQVKIKCGKPGKSTGFLVQGNQPGIIATTQKLRDLCLKIKSEIKEINKPGMPKYILSQRGKDFLENVETKHDCTIDVPSSSGPAEEDGDFVIVDSSDINQKVVAHIKTPENCVVAIHRDDLTKQHVDVIVNAANRDMSHIGGLAKAIVDAGGRKIQDECYAYTGKHGALLDGQVFASSAGKLPCKKILHAVGPIWRGGSNNEENLLYEAVYNCLDEATKMKFESISFPALSAGVYRFPIDKCSEVILEAIRDFLKNSSSSVTEVRIVSLEERVLTAFQRALHGIFQTGSFRTEEGASYDGGYGRVSTSVGAEEHSQFTGLETQSCSSYLPTTDPLTMNTREGLLVSLRKAVLAQEMADIIVNTTSRDLKLANGAVSRSLLSAGGNVLQVECDQQAPNGLQFGDIVETSGGNLKCKRVFHGSCLNWSASGSEECLRKLVKTCLFTADKGNYTSIAIPAIGTGNLGFPKDVVARVMYEEIAKFSTSKPETTLREVRLVVYDKDHATLAAFKDEIRQLKRGRGRKPRRRGKESNEDISSERSGHSTSRRKANGGSTFRSMASGGGRLQQAAMVGYITLQIQQGDITEEHTDAIVNCTNDELDLSRGAVSNAIVKKGGRSIVQECAGQKHPRSGIVVTTAGDLPSKYIIHLVMPVQFFGSPWKKAITKCLERAEDMEMASICFPALGTGAGCDPKDVAKGMLDAIADFDRARKSQNLLLVRITIFQASMVDVFHKEMAKRVVDKSKGLYRAITDYISDTVSSWSAFGSSGNGARSKSTTREPTSLVLTVYADKKDNIDNAIKKIDELCESESKDKVLQGPNYETALELLAEEDVEEIKSLEGKYDVKITVELKPRLKRIRIQGSSEDIIAVTEDINSVFREVLLADSKKRQAAMLAKTVQWCYLDIDGSGKESFQPYSDNINATIEDAHSSGENFVNFTDENNEKCRIDFKRMKEICTTDRMETDVKRLDFTKREIDLPSTWTTVPKDTSYIAVDLNPSDQEYTSVDQLLRQTIGGTLKQIIKVQRIQNPSMFQKYSVQKAHMEATAKAGTIVERVLWHGTSEDTLPSINKYGFNRSYCGKNATVFGNGVYFAVNASYSAQNTYARPNANGYKHLYLCRVLTGEYVQGKSGLIVPPQKDPNDKHSLYDSVVDNPSAPTMFVIFSDTQAYPEFLVIFQ</sequence>
<dbReference type="Pfam" id="PF01661">
    <property type="entry name" value="Macro"/>
    <property type="match status" value="3"/>
</dbReference>
<feature type="region of interest" description="Disordered" evidence="8">
    <location>
        <begin position="1"/>
        <end position="35"/>
    </location>
</feature>
<feature type="domain" description="WWE" evidence="10">
    <location>
        <begin position="2220"/>
        <end position="2301"/>
    </location>
</feature>
<evidence type="ECO:0000259" key="11">
    <source>
        <dbReference type="PROSITE" id="PS51059"/>
    </source>
</evidence>
<feature type="compositionally biased region" description="Polar residues" evidence="8">
    <location>
        <begin position="8"/>
        <end position="18"/>
    </location>
</feature>
<gene>
    <name evidence="14" type="primary">LOC106167414</name>
</gene>
<dbReference type="CDD" id="cd12547">
    <property type="entry name" value="RRM1_2_PAR10"/>
    <property type="match status" value="7"/>
</dbReference>
<dbReference type="InterPro" id="IPR012677">
    <property type="entry name" value="Nucleotide-bd_a/b_plait_sf"/>
</dbReference>
<accession>A0A1S3IVT4</accession>
<dbReference type="SUPFAM" id="SSF56399">
    <property type="entry name" value="ADP-ribosylation"/>
    <property type="match status" value="1"/>
</dbReference>
<dbReference type="GO" id="GO:0003714">
    <property type="term" value="F:transcription corepressor activity"/>
    <property type="evidence" value="ECO:0007669"/>
    <property type="project" value="TreeGrafter"/>
</dbReference>
<dbReference type="SUPFAM" id="SSF117839">
    <property type="entry name" value="WWE domain"/>
    <property type="match status" value="1"/>
</dbReference>
<evidence type="ECO:0000256" key="3">
    <source>
        <dbReference type="ARBA" id="ARBA00022679"/>
    </source>
</evidence>
<dbReference type="PROSITE" id="PS50918">
    <property type="entry name" value="WWE"/>
    <property type="match status" value="1"/>
</dbReference>
<feature type="domain" description="RRM" evidence="9">
    <location>
        <begin position="853"/>
        <end position="928"/>
    </location>
</feature>
<dbReference type="InterPro" id="IPR004170">
    <property type="entry name" value="WWE_dom"/>
</dbReference>
<dbReference type="Pfam" id="PF02825">
    <property type="entry name" value="WWE"/>
    <property type="match status" value="1"/>
</dbReference>
<feature type="domain" description="RRM" evidence="9">
    <location>
        <begin position="586"/>
        <end position="665"/>
    </location>
</feature>
<feature type="domain" description="Macro" evidence="12">
    <location>
        <begin position="1669"/>
        <end position="1853"/>
    </location>
</feature>
<dbReference type="Gene3D" id="3.30.70.330">
    <property type="match status" value="8"/>
</dbReference>
<dbReference type="Pfam" id="PF00644">
    <property type="entry name" value="PARP"/>
    <property type="match status" value="1"/>
</dbReference>
<dbReference type="CDD" id="cd02907">
    <property type="entry name" value="Macro_Af1521_BAL-like"/>
    <property type="match status" value="1"/>
</dbReference>
<dbReference type="PANTHER" id="PTHR14453">
    <property type="entry name" value="PARP/ZINC FINGER CCCH TYPE DOMAIN CONTAINING PROTEIN"/>
    <property type="match status" value="1"/>
</dbReference>
<feature type="domain" description="RRM" evidence="9">
    <location>
        <begin position="236"/>
        <end position="312"/>
    </location>
</feature>
<evidence type="ECO:0000256" key="4">
    <source>
        <dbReference type="ARBA" id="ARBA00023027"/>
    </source>
</evidence>
<dbReference type="InterPro" id="IPR052056">
    <property type="entry name" value="Mono-ARTD/PARP"/>
</dbReference>
<dbReference type="GO" id="GO:0005634">
    <property type="term" value="C:nucleus"/>
    <property type="evidence" value="ECO:0007669"/>
    <property type="project" value="UniProtKB-SubCell"/>
</dbReference>
<evidence type="ECO:0000256" key="5">
    <source>
        <dbReference type="ARBA" id="ARBA00023242"/>
    </source>
</evidence>
<dbReference type="GO" id="GO:0003950">
    <property type="term" value="F:NAD+ poly-ADP-ribosyltransferase activity"/>
    <property type="evidence" value="ECO:0007669"/>
    <property type="project" value="UniProtKB-UniRule"/>
</dbReference>
<dbReference type="InterPro" id="IPR034464">
    <property type="entry name" value="PAR10_RRM1_2"/>
</dbReference>
<reference evidence="14" key="1">
    <citation type="submission" date="2025-08" db="UniProtKB">
        <authorList>
            <consortium name="RefSeq"/>
        </authorList>
    </citation>
    <scope>IDENTIFICATION</scope>
    <source>
        <tissue evidence="14">Gonads</tissue>
    </source>
</reference>
<proteinExistence type="predicted"/>
<dbReference type="Gene3D" id="3.30.720.50">
    <property type="match status" value="1"/>
</dbReference>
<keyword evidence="3 7" id="KW-0808">Transferase</keyword>
<dbReference type="SMART" id="SM00360">
    <property type="entry name" value="RRM"/>
    <property type="match status" value="7"/>
</dbReference>
<evidence type="ECO:0000313" key="13">
    <source>
        <dbReference type="Proteomes" id="UP000085678"/>
    </source>
</evidence>
<dbReference type="GO" id="GO:0005737">
    <property type="term" value="C:cytoplasm"/>
    <property type="evidence" value="ECO:0007669"/>
    <property type="project" value="TreeGrafter"/>
</dbReference>
<name>A0A1S3IVT4_LINAN</name>
<feature type="domain" description="RRM" evidence="9">
    <location>
        <begin position="688"/>
        <end position="767"/>
    </location>
</feature>
<keyword evidence="5" id="KW-0539">Nucleus</keyword>
<dbReference type="PROSITE" id="PS51154">
    <property type="entry name" value="MACRO"/>
    <property type="match status" value="3"/>
</dbReference>
<dbReference type="InterPro" id="IPR037197">
    <property type="entry name" value="WWE_dom_sf"/>
</dbReference>
<dbReference type="PROSITE" id="PS51059">
    <property type="entry name" value="PARP_CATALYTIC"/>
    <property type="match status" value="1"/>
</dbReference>
<dbReference type="SUPFAM" id="SSF52949">
    <property type="entry name" value="Macro domain-like"/>
    <property type="match status" value="3"/>
</dbReference>
<feature type="region of interest" description="Disordered" evidence="8">
    <location>
        <begin position="1851"/>
        <end position="1896"/>
    </location>
</feature>
<dbReference type="KEGG" id="lak:106167414"/>
<keyword evidence="4 7" id="KW-0520">NAD</keyword>
<dbReference type="Gene3D" id="3.90.228.10">
    <property type="match status" value="1"/>
</dbReference>
<dbReference type="SMART" id="SM00506">
    <property type="entry name" value="A1pp"/>
    <property type="match status" value="3"/>
</dbReference>
<evidence type="ECO:0000259" key="9">
    <source>
        <dbReference type="PROSITE" id="PS50102"/>
    </source>
</evidence>
<evidence type="ECO:0000256" key="6">
    <source>
        <dbReference type="PROSITE-ProRule" id="PRU00176"/>
    </source>
</evidence>
<feature type="compositionally biased region" description="Basic and acidic residues" evidence="8">
    <location>
        <begin position="134"/>
        <end position="152"/>
    </location>
</feature>
<keyword evidence="13" id="KW-1185">Reference proteome</keyword>
<feature type="domain" description="PARP catalytic" evidence="11">
    <location>
        <begin position="2311"/>
        <end position="2510"/>
    </location>
</feature>
<keyword evidence="2 7" id="KW-0328">Glycosyltransferase</keyword>
<dbReference type="InterPro" id="IPR000504">
    <property type="entry name" value="RRM_dom"/>
</dbReference>
<dbReference type="InterPro" id="IPR043472">
    <property type="entry name" value="Macro_dom-like"/>
</dbReference>
<keyword evidence="6" id="KW-0694">RNA-binding</keyword>
<evidence type="ECO:0000256" key="1">
    <source>
        <dbReference type="ARBA" id="ARBA00004123"/>
    </source>
</evidence>
<dbReference type="PROSITE" id="PS50102">
    <property type="entry name" value="RRM"/>
    <property type="match status" value="4"/>
</dbReference>
<dbReference type="GO" id="GO:0070212">
    <property type="term" value="P:protein poly-ADP-ribosylation"/>
    <property type="evidence" value="ECO:0007669"/>
    <property type="project" value="TreeGrafter"/>
</dbReference>
<feature type="domain" description="Macro" evidence="12">
    <location>
        <begin position="1899"/>
        <end position="2074"/>
    </location>
</feature>
<evidence type="ECO:0000256" key="2">
    <source>
        <dbReference type="ARBA" id="ARBA00022676"/>
    </source>
</evidence>
<evidence type="ECO:0000256" key="7">
    <source>
        <dbReference type="RuleBase" id="RU362114"/>
    </source>
</evidence>
<organism evidence="13 14">
    <name type="scientific">Lingula anatina</name>
    <name type="common">Brachiopod</name>
    <name type="synonym">Lingula unguis</name>
    <dbReference type="NCBI Taxonomy" id="7574"/>
    <lineage>
        <taxon>Eukaryota</taxon>
        <taxon>Metazoa</taxon>
        <taxon>Spiralia</taxon>
        <taxon>Lophotrochozoa</taxon>
        <taxon>Brachiopoda</taxon>
        <taxon>Linguliformea</taxon>
        <taxon>Lingulata</taxon>
        <taxon>Lingulida</taxon>
        <taxon>Linguloidea</taxon>
        <taxon>Lingulidae</taxon>
        <taxon>Lingula</taxon>
    </lineage>
</organism>
<evidence type="ECO:0000313" key="14">
    <source>
        <dbReference type="RefSeq" id="XP_013401659.1"/>
    </source>
</evidence>
<feature type="compositionally biased region" description="Polar residues" evidence="8">
    <location>
        <begin position="71"/>
        <end position="80"/>
    </location>
</feature>
<feature type="compositionally biased region" description="Basic residues" evidence="8">
    <location>
        <begin position="1852"/>
        <end position="1864"/>
    </location>
</feature>
<dbReference type="CDD" id="cd01439">
    <property type="entry name" value="TCCD_inducible_PARP_like"/>
    <property type="match status" value="1"/>
</dbReference>
<evidence type="ECO:0000259" key="10">
    <source>
        <dbReference type="PROSITE" id="PS50918"/>
    </source>
</evidence>
<dbReference type="FunFam" id="3.90.228.10:FF:000008">
    <property type="entry name" value="Poly [ADP-ribose] polymerase"/>
    <property type="match status" value="1"/>
</dbReference>
<comment type="subcellular location">
    <subcellularLocation>
        <location evidence="1">Nucleus</location>
    </subcellularLocation>
</comment>
<dbReference type="STRING" id="7574.A0A1S3IVT4"/>
<dbReference type="Proteomes" id="UP000085678">
    <property type="component" value="Unplaced"/>
</dbReference>
<evidence type="ECO:0000256" key="8">
    <source>
        <dbReference type="SAM" id="MobiDB-lite"/>
    </source>
</evidence>
<dbReference type="GeneID" id="106167414"/>
<dbReference type="OrthoDB" id="6159649at2759"/>
<dbReference type="GO" id="GO:1990404">
    <property type="term" value="F:NAD+-protein mono-ADP-ribosyltransferase activity"/>
    <property type="evidence" value="ECO:0007669"/>
    <property type="project" value="TreeGrafter"/>
</dbReference>
<dbReference type="GO" id="GO:0003723">
    <property type="term" value="F:RNA binding"/>
    <property type="evidence" value="ECO:0007669"/>
    <property type="project" value="UniProtKB-UniRule"/>
</dbReference>
<feature type="domain" description="Macro" evidence="12">
    <location>
        <begin position="1438"/>
        <end position="1622"/>
    </location>
</feature>
<dbReference type="EC" id="2.4.2.-" evidence="7"/>
<evidence type="ECO:0000259" key="12">
    <source>
        <dbReference type="PROSITE" id="PS51154"/>
    </source>
</evidence>
<dbReference type="Pfam" id="PF23084">
    <property type="entry name" value="KH_PARP14_1"/>
    <property type="match status" value="1"/>
</dbReference>
<dbReference type="InterPro" id="IPR012317">
    <property type="entry name" value="Poly(ADP-ribose)pol_cat_dom"/>
</dbReference>
<dbReference type="InterPro" id="IPR035979">
    <property type="entry name" value="RBD_domain_sf"/>
</dbReference>
<dbReference type="Pfam" id="PF23085">
    <property type="entry name" value="RRM_PARP14_3"/>
    <property type="match status" value="8"/>
</dbReference>
<dbReference type="InterPro" id="IPR002589">
    <property type="entry name" value="Macro_dom"/>
</dbReference>
<dbReference type="InterPro" id="IPR057044">
    <property type="entry name" value="PARP14_KH_1"/>
</dbReference>
<feature type="region of interest" description="Disordered" evidence="8">
    <location>
        <begin position="71"/>
        <end position="152"/>
    </location>
</feature>
<feature type="compositionally biased region" description="Basic and acidic residues" evidence="8">
    <location>
        <begin position="1865"/>
        <end position="1877"/>
    </location>
</feature>
<protein>
    <recommendedName>
        <fullName evidence="7">Poly [ADP-ribose] polymerase</fullName>
        <shortName evidence="7">PARP</shortName>
        <ecNumber evidence="7">2.4.2.-</ecNumber>
    </recommendedName>
</protein>
<dbReference type="GO" id="GO:0010629">
    <property type="term" value="P:negative regulation of gene expression"/>
    <property type="evidence" value="ECO:0007669"/>
    <property type="project" value="TreeGrafter"/>
</dbReference>
<dbReference type="CDD" id="cd02903">
    <property type="entry name" value="Macro_BAL-like"/>
    <property type="match status" value="2"/>
</dbReference>
<dbReference type="InParanoid" id="A0A1S3IVT4"/>
<dbReference type="PANTHER" id="PTHR14453:SF102">
    <property type="entry name" value="PROTEIN MONO-ADP-RIBOSYLTRANSFERASE PARP14-LIKE"/>
    <property type="match status" value="1"/>
</dbReference>
<dbReference type="Gene3D" id="3.40.220.10">
    <property type="entry name" value="Leucine Aminopeptidase, subunit E, domain 1"/>
    <property type="match status" value="3"/>
</dbReference>
<dbReference type="RefSeq" id="XP_013401659.1">
    <property type="nucleotide sequence ID" value="XM_013546205.2"/>
</dbReference>
<dbReference type="SUPFAM" id="SSF54928">
    <property type="entry name" value="RNA-binding domain, RBD"/>
    <property type="match status" value="4"/>
</dbReference>